<protein>
    <submittedName>
        <fullName evidence="3">Uncharacterized protein</fullName>
    </submittedName>
</protein>
<name>A0A163M309_ABSGL</name>
<evidence type="ECO:0000313" key="3">
    <source>
        <dbReference type="EMBL" id="SAM00799.1"/>
    </source>
</evidence>
<accession>A0A163M309</accession>
<reference evidence="3" key="1">
    <citation type="submission" date="2016-04" db="EMBL/GenBank/DDBJ databases">
        <authorList>
            <person name="Evans L.H."/>
            <person name="Alamgir A."/>
            <person name="Owens N."/>
            <person name="Weber N.D."/>
            <person name="Virtaneva K."/>
            <person name="Barbian K."/>
            <person name="Babar A."/>
            <person name="Rosenke K."/>
        </authorList>
    </citation>
    <scope>NUCLEOTIDE SEQUENCE [LARGE SCALE GENOMIC DNA]</scope>
    <source>
        <strain evidence="3">CBS 101.48</strain>
    </source>
</reference>
<proteinExistence type="predicted"/>
<evidence type="ECO:0000313" key="4">
    <source>
        <dbReference type="Proteomes" id="UP000078561"/>
    </source>
</evidence>
<gene>
    <name evidence="3" type="primary">ABSGL_06521.1 scaffold 8356</name>
</gene>
<dbReference type="InParanoid" id="A0A163M309"/>
<feature type="compositionally biased region" description="Basic and acidic residues" evidence="2">
    <location>
        <begin position="478"/>
        <end position="489"/>
    </location>
</feature>
<feature type="compositionally biased region" description="Basic and acidic residues" evidence="2">
    <location>
        <begin position="261"/>
        <end position="271"/>
    </location>
</feature>
<feature type="region of interest" description="Disordered" evidence="2">
    <location>
        <begin position="1"/>
        <end position="29"/>
    </location>
</feature>
<feature type="region of interest" description="Disordered" evidence="2">
    <location>
        <begin position="473"/>
        <end position="494"/>
    </location>
</feature>
<feature type="compositionally biased region" description="Polar residues" evidence="2">
    <location>
        <begin position="1"/>
        <end position="11"/>
    </location>
</feature>
<organism evidence="3">
    <name type="scientific">Absidia glauca</name>
    <name type="common">Pin mould</name>
    <dbReference type="NCBI Taxonomy" id="4829"/>
    <lineage>
        <taxon>Eukaryota</taxon>
        <taxon>Fungi</taxon>
        <taxon>Fungi incertae sedis</taxon>
        <taxon>Mucoromycota</taxon>
        <taxon>Mucoromycotina</taxon>
        <taxon>Mucoromycetes</taxon>
        <taxon>Mucorales</taxon>
        <taxon>Cunninghamellaceae</taxon>
        <taxon>Absidia</taxon>
    </lineage>
</organism>
<feature type="compositionally biased region" description="Basic residues" evidence="2">
    <location>
        <begin position="250"/>
        <end position="260"/>
    </location>
</feature>
<feature type="region of interest" description="Disordered" evidence="2">
    <location>
        <begin position="438"/>
        <end position="461"/>
    </location>
</feature>
<feature type="compositionally biased region" description="Low complexity" evidence="2">
    <location>
        <begin position="160"/>
        <end position="175"/>
    </location>
</feature>
<keyword evidence="4" id="KW-1185">Reference proteome</keyword>
<dbReference type="OrthoDB" id="2290717at2759"/>
<keyword evidence="1" id="KW-0175">Coiled coil</keyword>
<sequence>MNYTTHSSTNDALLPPSPSSSSSSLPLHVTHSTLPCPPSYYECNPNAKDELIQQATTRLRCKLLQQGLVDAKSRVTDLQSELDNLRIELDTTENVLSKFGDHPNDRQLQALERRFSTHQEQLDHILSPAPLSPVSRPPTPPDSANSLLLPSSHTPRPEPSLSSSTFSSTLQRMSSIFRSKQQKRSMKKVPTTTSTAPLPSSPSSSSSSAAAAAATLDQQRGLYPSSSSSTCSSNYDSDTATPSMKEARERRMRRRQRVKQLRQEYQDRLRSYDPNWNGNEDWKNDRRPSTPPLNSDSDSAPVVSSVEPAQQPPKAPKDDDIKQHGATLTINTAIKPVKRRPNQPPSPQSVTPTPTKKSMTASTAQPKPVPAQCLCKRKTNKPDPIKHHKAASLTSRTYHSKQPEMASLETQKHKSPAPGPVSPPIETKSATELALPVSSTPPLHHATMSPPEDAPPSPPNVTEWLAQQQAYHLQQHASNDDAMPRKTSIEDEQQPSPLYEEVLRHLDALSDFGNDLGLETDISQLLSPDQPLTDNWHHPSTLSFYHQIRLCSILANHGMTRLSRALLDGVKNGLSWCKFLSVLTVALLISLGRGPDHMLLSLDDMDYLAWLDDEEEGFVDSYFL</sequence>
<dbReference type="AlphaFoldDB" id="A0A163M309"/>
<feature type="compositionally biased region" description="Low complexity" evidence="2">
    <location>
        <begin position="190"/>
        <end position="216"/>
    </location>
</feature>
<feature type="compositionally biased region" description="Low complexity" evidence="2">
    <location>
        <begin position="348"/>
        <end position="358"/>
    </location>
</feature>
<feature type="region of interest" description="Disordered" evidence="2">
    <location>
        <begin position="127"/>
        <end position="426"/>
    </location>
</feature>
<dbReference type="EMBL" id="LT553414">
    <property type="protein sequence ID" value="SAM00799.1"/>
    <property type="molecule type" value="Genomic_DNA"/>
</dbReference>
<evidence type="ECO:0000256" key="2">
    <source>
        <dbReference type="SAM" id="MobiDB-lite"/>
    </source>
</evidence>
<dbReference type="OMA" id="RHCRERY"/>
<feature type="compositionally biased region" description="Polar residues" evidence="2">
    <location>
        <begin position="144"/>
        <end position="154"/>
    </location>
</feature>
<feature type="compositionally biased region" description="Low complexity" evidence="2">
    <location>
        <begin position="225"/>
        <end position="237"/>
    </location>
</feature>
<evidence type="ECO:0000256" key="1">
    <source>
        <dbReference type="SAM" id="Coils"/>
    </source>
</evidence>
<feature type="coiled-coil region" evidence="1">
    <location>
        <begin position="68"/>
        <end position="95"/>
    </location>
</feature>
<dbReference type="Proteomes" id="UP000078561">
    <property type="component" value="Unassembled WGS sequence"/>
</dbReference>
<feature type="compositionally biased region" description="Low complexity" evidence="2">
    <location>
        <begin position="295"/>
        <end position="309"/>
    </location>
</feature>